<dbReference type="OrthoDB" id="258495at2759"/>
<feature type="compositionally biased region" description="Polar residues" evidence="1">
    <location>
        <begin position="398"/>
        <end position="424"/>
    </location>
</feature>
<accession>A0A0C3HD41</accession>
<dbReference type="FunCoup" id="A0A0C3HD41">
    <property type="interactions" value="47"/>
</dbReference>
<dbReference type="GO" id="GO:0004115">
    <property type="term" value="F:3',5'-cyclic-AMP phosphodiesterase activity"/>
    <property type="evidence" value="ECO:0007669"/>
    <property type="project" value="InterPro"/>
</dbReference>
<feature type="compositionally biased region" description="Low complexity" evidence="1">
    <location>
        <begin position="224"/>
        <end position="237"/>
    </location>
</feature>
<reference evidence="3" key="2">
    <citation type="submission" date="2015-01" db="EMBL/GenBank/DDBJ databases">
        <title>Evolutionary Origins and Diversification of the Mycorrhizal Mutualists.</title>
        <authorList>
            <consortium name="DOE Joint Genome Institute"/>
            <consortium name="Mycorrhizal Genomics Consortium"/>
            <person name="Kohler A."/>
            <person name="Kuo A."/>
            <person name="Nagy L.G."/>
            <person name="Floudas D."/>
            <person name="Copeland A."/>
            <person name="Barry K.W."/>
            <person name="Cichocki N."/>
            <person name="Veneault-Fourrey C."/>
            <person name="LaButti K."/>
            <person name="Lindquist E.A."/>
            <person name="Lipzen A."/>
            <person name="Lundell T."/>
            <person name="Morin E."/>
            <person name="Murat C."/>
            <person name="Riley R."/>
            <person name="Ohm R."/>
            <person name="Sun H."/>
            <person name="Tunlid A."/>
            <person name="Henrissat B."/>
            <person name="Grigoriev I.V."/>
            <person name="Hibbett D.S."/>
            <person name="Martin F."/>
        </authorList>
    </citation>
    <scope>NUCLEOTIDE SEQUENCE [LARGE SCALE GENOMIC DNA]</scope>
    <source>
        <strain evidence="3">Zn</strain>
    </source>
</reference>
<dbReference type="PANTHER" id="PTHR28283:SF1">
    <property type="entry name" value="3',5'-CYCLIC-NUCLEOTIDE PHOSPHODIESTERASE 1"/>
    <property type="match status" value="1"/>
</dbReference>
<dbReference type="AlphaFoldDB" id="A0A0C3HD41"/>
<sequence>MDVDVLDEDAPPALQVIVLGSGGGPIEDNTTSFLVRSTSAAWKRGSVLAVDAGVHLSAIIKMMEQHYSDYDLQNAEKPVILKDGPFKGLELPHSKAKTNAAHITRTLIGTYLITHPHLDHISGFVVNTALSASRPKVLAGLPSTIEAFKNHIFNNIIWPNLSDENNGAGLVTYKRLVDGGSPALGEGEDKGYMEVCEGLSVKTWSVSHGHCIERHSHRGSTVGAASPSSPYNASPQPRSRTGSQFQVTPLPGRSSSLGNILGGELRRTDSHEHICVYDSSAYFIRDVATGREVLIFGDVEPDSISLSPRNKQVWSEAAPKIASGRLGGIFIECSFDNTITDDRLYGHLASRYLNEELKVLASEVENLGGKDHERAASKKRKRFSDGLILEDGPRRPSARSTNTSPASPMQRPNISSVSGSQTGSGEDRPGRPKSVDSKLSLRSKGGKTGLPLKDVKIVIIHVKDSLDDGPDAEEIILKELKEYEEQEPTGCELVLARTGEAVYL</sequence>
<dbReference type="InterPro" id="IPR036866">
    <property type="entry name" value="RibonucZ/Hydroxyglut_hydro"/>
</dbReference>
<name>A0A0C3HD41_OIDMZ</name>
<dbReference type="GO" id="GO:0006198">
    <property type="term" value="P:cAMP catabolic process"/>
    <property type="evidence" value="ECO:0007669"/>
    <property type="project" value="InterPro"/>
</dbReference>
<proteinExistence type="predicted"/>
<dbReference type="Pfam" id="PF02112">
    <property type="entry name" value="PDEase_II"/>
    <property type="match status" value="1"/>
</dbReference>
<dbReference type="InterPro" id="IPR000396">
    <property type="entry name" value="Pdiesterase2"/>
</dbReference>
<dbReference type="SUPFAM" id="SSF56281">
    <property type="entry name" value="Metallo-hydrolase/oxidoreductase"/>
    <property type="match status" value="1"/>
</dbReference>
<dbReference type="GO" id="GO:0047555">
    <property type="term" value="F:3',5'-cyclic-GMP phosphodiesterase activity"/>
    <property type="evidence" value="ECO:0007669"/>
    <property type="project" value="TreeGrafter"/>
</dbReference>
<gene>
    <name evidence="2" type="ORF">OIDMADRAFT_100959</name>
</gene>
<evidence type="ECO:0000313" key="2">
    <source>
        <dbReference type="EMBL" id="KIN06156.1"/>
    </source>
</evidence>
<reference evidence="2 3" key="1">
    <citation type="submission" date="2014-04" db="EMBL/GenBank/DDBJ databases">
        <authorList>
            <consortium name="DOE Joint Genome Institute"/>
            <person name="Kuo A."/>
            <person name="Martino E."/>
            <person name="Perotto S."/>
            <person name="Kohler A."/>
            <person name="Nagy L.G."/>
            <person name="Floudas D."/>
            <person name="Copeland A."/>
            <person name="Barry K.W."/>
            <person name="Cichocki N."/>
            <person name="Veneault-Fourrey C."/>
            <person name="LaButti K."/>
            <person name="Lindquist E.A."/>
            <person name="Lipzen A."/>
            <person name="Lundell T."/>
            <person name="Morin E."/>
            <person name="Murat C."/>
            <person name="Sun H."/>
            <person name="Tunlid A."/>
            <person name="Henrissat B."/>
            <person name="Grigoriev I.V."/>
            <person name="Hibbett D.S."/>
            <person name="Martin F."/>
            <person name="Nordberg H.P."/>
            <person name="Cantor M.N."/>
            <person name="Hua S.X."/>
        </authorList>
    </citation>
    <scope>NUCLEOTIDE SEQUENCE [LARGE SCALE GENOMIC DNA]</scope>
    <source>
        <strain evidence="2 3">Zn</strain>
    </source>
</reference>
<dbReference type="STRING" id="913774.A0A0C3HD41"/>
<dbReference type="Proteomes" id="UP000054321">
    <property type="component" value="Unassembled WGS sequence"/>
</dbReference>
<evidence type="ECO:0000256" key="1">
    <source>
        <dbReference type="SAM" id="MobiDB-lite"/>
    </source>
</evidence>
<protein>
    <recommendedName>
        <fullName evidence="4">3',5'-cyclic-nucleotide phosphodiesterase</fullName>
    </recommendedName>
</protein>
<dbReference type="HOGENOM" id="CLU_016658_1_0_1"/>
<evidence type="ECO:0008006" key="4">
    <source>
        <dbReference type="Google" id="ProtNLM"/>
    </source>
</evidence>
<dbReference type="GO" id="GO:1902660">
    <property type="term" value="P:negative regulation of glucose mediated signaling pathway"/>
    <property type="evidence" value="ECO:0007669"/>
    <property type="project" value="TreeGrafter"/>
</dbReference>
<feature type="compositionally biased region" description="Basic and acidic residues" evidence="1">
    <location>
        <begin position="425"/>
        <end position="436"/>
    </location>
</feature>
<keyword evidence="3" id="KW-1185">Reference proteome</keyword>
<dbReference type="InParanoid" id="A0A0C3HD41"/>
<dbReference type="CDD" id="cd07735">
    <property type="entry name" value="class_II_PDE_MBL-fold"/>
    <property type="match status" value="1"/>
</dbReference>
<dbReference type="PRINTS" id="PR00388">
    <property type="entry name" value="PDIESTERASE2"/>
</dbReference>
<evidence type="ECO:0000313" key="3">
    <source>
        <dbReference type="Proteomes" id="UP000054321"/>
    </source>
</evidence>
<feature type="region of interest" description="Disordered" evidence="1">
    <location>
        <begin position="371"/>
        <end position="446"/>
    </location>
</feature>
<feature type="region of interest" description="Disordered" evidence="1">
    <location>
        <begin position="217"/>
        <end position="255"/>
    </location>
</feature>
<feature type="compositionally biased region" description="Polar residues" evidence="1">
    <location>
        <begin position="238"/>
        <end position="255"/>
    </location>
</feature>
<dbReference type="EMBL" id="KN832871">
    <property type="protein sequence ID" value="KIN06156.1"/>
    <property type="molecule type" value="Genomic_DNA"/>
</dbReference>
<dbReference type="PANTHER" id="PTHR28283">
    <property type="entry name" value="3',5'-CYCLIC-NUCLEOTIDE PHOSPHODIESTERASE 1"/>
    <property type="match status" value="1"/>
</dbReference>
<organism evidence="2 3">
    <name type="scientific">Oidiodendron maius (strain Zn)</name>
    <dbReference type="NCBI Taxonomy" id="913774"/>
    <lineage>
        <taxon>Eukaryota</taxon>
        <taxon>Fungi</taxon>
        <taxon>Dikarya</taxon>
        <taxon>Ascomycota</taxon>
        <taxon>Pezizomycotina</taxon>
        <taxon>Leotiomycetes</taxon>
        <taxon>Leotiomycetes incertae sedis</taxon>
        <taxon>Myxotrichaceae</taxon>
        <taxon>Oidiodendron</taxon>
    </lineage>
</organism>